<feature type="compositionally biased region" description="Low complexity" evidence="2">
    <location>
        <begin position="790"/>
        <end position="802"/>
    </location>
</feature>
<comment type="similarity">
    <text evidence="1">Belongs to the palA/RIM20 family.</text>
</comment>
<evidence type="ECO:0000256" key="2">
    <source>
        <dbReference type="SAM" id="MobiDB-lite"/>
    </source>
</evidence>
<dbReference type="AlphaFoldDB" id="A0A316VQT2"/>
<dbReference type="Proteomes" id="UP000245771">
    <property type="component" value="Unassembled WGS sequence"/>
</dbReference>
<accession>A0A316VQT2</accession>
<dbReference type="InterPro" id="IPR025304">
    <property type="entry name" value="ALIX_V_dom"/>
</dbReference>
<dbReference type="Gene3D" id="1.20.120.560">
    <property type="entry name" value="alix/aip1 in complex with the ypdl late domain"/>
    <property type="match status" value="1"/>
</dbReference>
<feature type="domain" description="BRO1" evidence="3">
    <location>
        <begin position="4"/>
        <end position="456"/>
    </location>
</feature>
<dbReference type="GeneID" id="37022066"/>
<evidence type="ECO:0000259" key="3">
    <source>
        <dbReference type="PROSITE" id="PS51180"/>
    </source>
</evidence>
<dbReference type="InterPro" id="IPR038499">
    <property type="entry name" value="BRO1_sf"/>
</dbReference>
<dbReference type="InterPro" id="IPR004328">
    <property type="entry name" value="BRO1_dom"/>
</dbReference>
<feature type="compositionally biased region" description="Low complexity" evidence="2">
    <location>
        <begin position="811"/>
        <end position="823"/>
    </location>
</feature>
<evidence type="ECO:0000313" key="4">
    <source>
        <dbReference type="EMBL" id="PWN37865.1"/>
    </source>
</evidence>
<feature type="region of interest" description="Disordered" evidence="2">
    <location>
        <begin position="790"/>
        <end position="844"/>
    </location>
</feature>
<dbReference type="PROSITE" id="PS51180">
    <property type="entry name" value="BRO1"/>
    <property type="match status" value="1"/>
</dbReference>
<dbReference type="STRING" id="1280837.A0A316VQT2"/>
<dbReference type="Pfam" id="PF13949">
    <property type="entry name" value="ALIX_LYPXL_bnd"/>
    <property type="match status" value="1"/>
</dbReference>
<dbReference type="EMBL" id="KZ819602">
    <property type="protein sequence ID" value="PWN37865.1"/>
    <property type="molecule type" value="Genomic_DNA"/>
</dbReference>
<dbReference type="SMART" id="SM01041">
    <property type="entry name" value="BRO1"/>
    <property type="match status" value="1"/>
</dbReference>
<keyword evidence="5" id="KW-1185">Reference proteome</keyword>
<evidence type="ECO:0000313" key="5">
    <source>
        <dbReference type="Proteomes" id="UP000245771"/>
    </source>
</evidence>
<dbReference type="InParanoid" id="A0A316VQT2"/>
<dbReference type="Gene3D" id="1.20.140.50">
    <property type="entry name" value="alix/aip1 like domains"/>
    <property type="match status" value="1"/>
</dbReference>
<sequence>MPRNVLNIPPKTSPLSSSSLSKVLRSHIAEHFTDTHPDAFTDDLKQIARLHDHIVRMDTHVSNIESAQKYLAQLAFMVTKFPPDLDLAFPWTIAFPPTLSLFNVSLVPDESPPASPGVSTEAAKSYAKTTSSSSIIAHPNLHYERAALLFSLASLYSTLGAQETRSEGESIRRAISFFQSSAGVLQYIISDLVPLLRPLFTGRNARFSDPDLQPAMLACLRDAMLAQAQECFWQKAVVDRLKDVAIAKLASRVSELYSQALEFAETGGSIEPLEVGAPQGCELPREWINHMTIKKWHFAAAAQFRKSSDDLSANRYGDELGRLKLAESHVKQAMAASRTGVSTALQNDLKSLQGAIQANLTRAMKDNDLIYLEAVTPASKLTAIPAVVMVEAKIPIEISQPIQFLRDSPSPAFGKPLFQELVPYGVHLAISVFDERKDSLVREEIELKRQELDSLATSTLQSLDLPGSLQALEQPIGLPPAVMRKSDEIRSEGGMDRLNALSEDVRRVAEMAAGVWNEVVHLVRQAPAPNTINHPATVHMAERHGQQASAFDGQIEEYRQTLQQAGSSDQIVQQKLQEWREIIDILAKGQNALDKFVPGQKRATSMTGEQSATVRALRVEMEALDDLMDSRASVCEEAKAKAKRQDIRNDIMREAGIIASGQNAPLVIESAHFEPLFERSLAIYDPMRSELIASEKSQQEILDRIAERNEAFVQARTVDASMQKRQEALQTLDLGYAKYREISANLVEGLKFYNAMVKMLHELRENVAGWVHQRQDEMADLSSKMEQASLAATAANTASKATPTKRRTRAAAKAESSAPEPEQTQPPQPPNWGAWQGGDIRFAD</sequence>
<dbReference type="OrthoDB" id="64867at2759"/>
<proteinExistence type="inferred from homology"/>
<reference evidence="4 5" key="1">
    <citation type="journal article" date="2018" name="Mol. Biol. Evol.">
        <title>Broad Genomic Sampling Reveals a Smut Pathogenic Ancestry of the Fungal Clade Ustilaginomycotina.</title>
        <authorList>
            <person name="Kijpornyongpan T."/>
            <person name="Mondo S.J."/>
            <person name="Barry K."/>
            <person name="Sandor L."/>
            <person name="Lee J."/>
            <person name="Lipzen A."/>
            <person name="Pangilinan J."/>
            <person name="LaButti K."/>
            <person name="Hainaut M."/>
            <person name="Henrissat B."/>
            <person name="Grigoriev I.V."/>
            <person name="Spatafora J.W."/>
            <person name="Aime M.C."/>
        </authorList>
    </citation>
    <scope>NUCLEOTIDE SEQUENCE [LARGE SCALE GENOMIC DNA]</scope>
    <source>
        <strain evidence="4 5">MCA 3882</strain>
    </source>
</reference>
<gene>
    <name evidence="4" type="ORF">FA14DRAFT_170631</name>
</gene>
<dbReference type="PANTHER" id="PTHR23030">
    <property type="entry name" value="PCD6 INTERACTING PROTEIN-RELATED"/>
    <property type="match status" value="1"/>
</dbReference>
<name>A0A316VQT2_9BASI</name>
<dbReference type="Pfam" id="PF03097">
    <property type="entry name" value="BRO1"/>
    <property type="match status" value="2"/>
</dbReference>
<dbReference type="CDD" id="cd09241">
    <property type="entry name" value="BRO1_ScRim20-like"/>
    <property type="match status" value="1"/>
</dbReference>
<evidence type="ECO:0000256" key="1">
    <source>
        <dbReference type="ARBA" id="ARBA00038154"/>
    </source>
</evidence>
<dbReference type="PANTHER" id="PTHR23030:SF39">
    <property type="entry name" value="PROGRAMMED CELL DEATH 6-INTERACTING PROTEIN"/>
    <property type="match status" value="1"/>
</dbReference>
<dbReference type="GO" id="GO:0005768">
    <property type="term" value="C:endosome"/>
    <property type="evidence" value="ECO:0007669"/>
    <property type="project" value="TreeGrafter"/>
</dbReference>
<protein>
    <submittedName>
        <fullName evidence="4">BRO1-domain-containing protein</fullName>
    </submittedName>
</protein>
<dbReference type="RefSeq" id="XP_025358167.1">
    <property type="nucleotide sequence ID" value="XM_025500285.1"/>
</dbReference>
<organism evidence="4 5">
    <name type="scientific">Meira miltonrushii</name>
    <dbReference type="NCBI Taxonomy" id="1280837"/>
    <lineage>
        <taxon>Eukaryota</taxon>
        <taxon>Fungi</taxon>
        <taxon>Dikarya</taxon>
        <taxon>Basidiomycota</taxon>
        <taxon>Ustilaginomycotina</taxon>
        <taxon>Exobasidiomycetes</taxon>
        <taxon>Exobasidiales</taxon>
        <taxon>Brachybasidiaceae</taxon>
        <taxon>Meira</taxon>
    </lineage>
</organism>
<dbReference type="Gene3D" id="1.25.40.280">
    <property type="entry name" value="alix/aip1 like domains"/>
    <property type="match status" value="1"/>
</dbReference>